<comment type="caution">
    <text evidence="1">The sequence shown here is derived from an EMBL/GenBank/DDBJ whole genome shotgun (WGS) entry which is preliminary data.</text>
</comment>
<gene>
    <name evidence="1" type="ORF">M472_01385</name>
</gene>
<proteinExistence type="predicted"/>
<evidence type="ECO:0000313" key="1">
    <source>
        <dbReference type="EMBL" id="ERJ57410.1"/>
    </source>
</evidence>
<keyword evidence="2" id="KW-1185">Reference proteome</keyword>
<dbReference type="eggNOG" id="ENOG5033Z6X">
    <property type="taxonomic scope" value="Bacteria"/>
</dbReference>
<dbReference type="AlphaFoldDB" id="U2HQ40"/>
<evidence type="ECO:0000313" key="2">
    <source>
        <dbReference type="Proteomes" id="UP000016584"/>
    </source>
</evidence>
<accession>U2HQ40</accession>
<sequence>MSEKESPYQLFTREILSMWTSQDVSYIKVEELSNIDGTTFYELIPDSELLDGGGHDTLYPIDSEDVDDMLLPNKKIKFVVHSVYLEEDE</sequence>
<dbReference type="EMBL" id="ATDL01000022">
    <property type="protein sequence ID" value="ERJ57410.1"/>
    <property type="molecule type" value="Genomic_DNA"/>
</dbReference>
<dbReference type="PATRIC" id="fig|1346330.5.peg.4143"/>
<dbReference type="OrthoDB" id="678780at2"/>
<dbReference type="RefSeq" id="WP_021072142.1">
    <property type="nucleotide sequence ID" value="NZ_ATDL01000022.1"/>
</dbReference>
<name>U2HQ40_9SPHI</name>
<organism evidence="1 2">
    <name type="scientific">Sphingobacterium paucimobilis HER1398</name>
    <dbReference type="NCBI Taxonomy" id="1346330"/>
    <lineage>
        <taxon>Bacteria</taxon>
        <taxon>Pseudomonadati</taxon>
        <taxon>Bacteroidota</taxon>
        <taxon>Sphingobacteriia</taxon>
        <taxon>Sphingobacteriales</taxon>
        <taxon>Sphingobacteriaceae</taxon>
        <taxon>Sphingobacterium</taxon>
    </lineage>
</organism>
<dbReference type="Proteomes" id="UP000016584">
    <property type="component" value="Unassembled WGS sequence"/>
</dbReference>
<protein>
    <submittedName>
        <fullName evidence="1">Uncharacterized protein</fullName>
    </submittedName>
</protein>
<reference evidence="1 2" key="1">
    <citation type="journal article" date="2013" name="Genome Announc.">
        <title>The Draft Genome Sequence of Sphingomonas paucimobilis Strain HER1398 (Proteobacteria), Host to the Giant PAU Phage, Indicates That It Is a Member of the Genus Sphingobacterium (Bacteroidetes).</title>
        <authorList>
            <person name="White R.A.III."/>
            <person name="Suttle C.A."/>
        </authorList>
    </citation>
    <scope>NUCLEOTIDE SEQUENCE [LARGE SCALE GENOMIC DNA]</scope>
    <source>
        <strain evidence="1 2">HER1398</strain>
    </source>
</reference>